<dbReference type="GO" id="GO:0005737">
    <property type="term" value="C:cytoplasm"/>
    <property type="evidence" value="ECO:0007669"/>
    <property type="project" value="UniProtKB-SubCell"/>
</dbReference>
<dbReference type="InterPro" id="IPR047112">
    <property type="entry name" value="RecG/Mfd"/>
</dbReference>
<reference evidence="16 17" key="1">
    <citation type="submission" date="2010-08" db="EMBL/GenBank/DDBJ databases">
        <authorList>
            <consortium name="US DOE Joint Genome Institute (JGI-PGF)"/>
            <person name="Lucas S."/>
            <person name="Copeland A."/>
            <person name="Lapidus A."/>
            <person name="Cheng J.-F."/>
            <person name="Bruce D."/>
            <person name="Goodwin L."/>
            <person name="Pitluck S."/>
            <person name="Land M.L."/>
            <person name="Hauser L."/>
            <person name="Chang Y.-J."/>
            <person name="Anderson I.J."/>
            <person name="Johnson E."/>
            <person name="Mulhopadhyay B."/>
            <person name="Kyrpides N."/>
            <person name="Woyke T.J."/>
        </authorList>
    </citation>
    <scope>NUCLEOTIDE SEQUENCE [LARGE SCALE GENOMIC DNA]</scope>
    <source>
        <strain evidence="16 17">6</strain>
    </source>
</reference>
<keyword evidence="3 13" id="KW-0547">Nucleotide-binding</keyword>
<dbReference type="PANTHER" id="PTHR47964">
    <property type="entry name" value="ATP-DEPENDENT DNA HELICASE HOMOLOG RECG, CHLOROPLASTIC"/>
    <property type="match status" value="1"/>
</dbReference>
<comment type="subcellular location">
    <subcellularLocation>
        <location evidence="1 13">Cytoplasm</location>
    </subcellularLocation>
</comment>
<evidence type="ECO:0000256" key="6">
    <source>
        <dbReference type="ARBA" id="ARBA00022806"/>
    </source>
</evidence>
<evidence type="ECO:0000313" key="16">
    <source>
        <dbReference type="EMBL" id="EIM57107.1"/>
    </source>
</evidence>
<dbReference type="SMART" id="SM00490">
    <property type="entry name" value="HELICc"/>
    <property type="match status" value="1"/>
</dbReference>
<dbReference type="EC" id="3.6.4.-" evidence="13"/>
<dbReference type="GO" id="GO:0000716">
    <property type="term" value="P:transcription-coupled nucleotide-excision repair, DNA damage recognition"/>
    <property type="evidence" value="ECO:0007669"/>
    <property type="project" value="UniProtKB-UniRule"/>
</dbReference>
<evidence type="ECO:0000256" key="10">
    <source>
        <dbReference type="ARBA" id="ARBA00061104"/>
    </source>
</evidence>
<dbReference type="InterPro" id="IPR037235">
    <property type="entry name" value="TRCF-like_C_D7"/>
</dbReference>
<keyword evidence="5 13" id="KW-0378">Hydrolase</keyword>
<proteinExistence type="inferred from homology"/>
<evidence type="ECO:0000256" key="3">
    <source>
        <dbReference type="ARBA" id="ARBA00022741"/>
    </source>
</evidence>
<dbReference type="GO" id="GO:0005524">
    <property type="term" value="F:ATP binding"/>
    <property type="evidence" value="ECO:0007669"/>
    <property type="project" value="UniProtKB-UniRule"/>
</dbReference>
<keyword evidence="17" id="KW-1185">Reference proteome</keyword>
<dbReference type="PANTHER" id="PTHR47964:SF1">
    <property type="entry name" value="ATP-DEPENDENT DNA HELICASE HOMOLOG RECG, CHLOROPLASTIC"/>
    <property type="match status" value="1"/>
</dbReference>
<dbReference type="GO" id="GO:0006355">
    <property type="term" value="P:regulation of DNA-templated transcription"/>
    <property type="evidence" value="ECO:0007669"/>
    <property type="project" value="UniProtKB-UniRule"/>
</dbReference>
<evidence type="ECO:0000256" key="4">
    <source>
        <dbReference type="ARBA" id="ARBA00022763"/>
    </source>
</evidence>
<dbReference type="GO" id="GO:0016787">
    <property type="term" value="F:hydrolase activity"/>
    <property type="evidence" value="ECO:0007669"/>
    <property type="project" value="UniProtKB-KW"/>
</dbReference>
<dbReference type="SUPFAM" id="SSF141259">
    <property type="entry name" value="CarD-like"/>
    <property type="match status" value="1"/>
</dbReference>
<evidence type="ECO:0000256" key="13">
    <source>
        <dbReference type="HAMAP-Rule" id="MF_00969"/>
    </source>
</evidence>
<gene>
    <name evidence="13" type="primary">mfd</name>
    <name evidence="16" type="ORF">EubceDRAFT1_1292</name>
</gene>
<reference evidence="16 17" key="2">
    <citation type="submission" date="2012-02" db="EMBL/GenBank/DDBJ databases">
        <title>Improved High-Quality Draft sequence of Eubacterium cellulosolvens 6.</title>
        <authorList>
            <consortium name="US DOE Joint Genome Institute"/>
            <person name="Lucas S."/>
            <person name="Han J."/>
            <person name="Lapidus A."/>
            <person name="Cheng J.-F."/>
            <person name="Goodwin L."/>
            <person name="Pitluck S."/>
            <person name="Peters L."/>
            <person name="Mikhailova N."/>
            <person name="Gu W."/>
            <person name="Detter J.C."/>
            <person name="Han C."/>
            <person name="Tapia R."/>
            <person name="Land M."/>
            <person name="Hauser L."/>
            <person name="Kyrpides N."/>
            <person name="Ivanova N."/>
            <person name="Pagani I."/>
            <person name="Johnson E."/>
            <person name="Mukhopadhyay B."/>
            <person name="Anderson I."/>
            <person name="Woyke T."/>
        </authorList>
    </citation>
    <scope>NUCLEOTIDE SEQUENCE [LARGE SCALE GENOMIC DNA]</scope>
    <source>
        <strain evidence="16 17">6</strain>
    </source>
</reference>
<dbReference type="eggNOG" id="COG1197">
    <property type="taxonomic scope" value="Bacteria"/>
</dbReference>
<accession>I5ATI4</accession>
<dbReference type="InterPro" id="IPR003711">
    <property type="entry name" value="CarD-like/TRCF_RID"/>
</dbReference>
<dbReference type="SUPFAM" id="SSF52540">
    <property type="entry name" value="P-loop containing nucleoside triphosphate hydrolases"/>
    <property type="match status" value="3"/>
</dbReference>
<name>I5ATI4_EUBC6</name>
<dbReference type="Pfam" id="PF02559">
    <property type="entry name" value="CarD_TRCF_RID"/>
    <property type="match status" value="1"/>
</dbReference>
<dbReference type="PROSITE" id="PS51192">
    <property type="entry name" value="HELICASE_ATP_BIND_1"/>
    <property type="match status" value="1"/>
</dbReference>
<dbReference type="InterPro" id="IPR011545">
    <property type="entry name" value="DEAD/DEAH_box_helicase_dom"/>
</dbReference>
<dbReference type="GO" id="GO:0003678">
    <property type="term" value="F:DNA helicase activity"/>
    <property type="evidence" value="ECO:0007669"/>
    <property type="project" value="TreeGrafter"/>
</dbReference>
<dbReference type="Gene3D" id="2.40.10.170">
    <property type="match status" value="1"/>
</dbReference>
<dbReference type="PROSITE" id="PS51194">
    <property type="entry name" value="HELICASE_CTER"/>
    <property type="match status" value="1"/>
</dbReference>
<keyword evidence="2 13" id="KW-0963">Cytoplasm</keyword>
<keyword evidence="8 13" id="KW-0238">DNA-binding</keyword>
<dbReference type="SMART" id="SM00487">
    <property type="entry name" value="DEXDc"/>
    <property type="match status" value="1"/>
</dbReference>
<dbReference type="GO" id="GO:0003684">
    <property type="term" value="F:damaged DNA binding"/>
    <property type="evidence" value="ECO:0007669"/>
    <property type="project" value="InterPro"/>
</dbReference>
<keyword evidence="9 13" id="KW-0234">DNA repair</keyword>
<dbReference type="InterPro" id="IPR005118">
    <property type="entry name" value="TRCF_C"/>
</dbReference>
<dbReference type="Gene3D" id="3.30.2060.10">
    <property type="entry name" value="Penicillin-binding protein 1b domain"/>
    <property type="match status" value="1"/>
</dbReference>
<dbReference type="Gene3D" id="3.90.1150.50">
    <property type="entry name" value="Transcription-repair-coupling factor, D7 domain"/>
    <property type="match status" value="1"/>
</dbReference>
<dbReference type="STRING" id="633697.EubceDRAFT1_1292"/>
<dbReference type="Pfam" id="PF03461">
    <property type="entry name" value="TRCF"/>
    <property type="match status" value="1"/>
</dbReference>
<dbReference type="OrthoDB" id="9804325at2"/>
<evidence type="ECO:0000256" key="11">
    <source>
        <dbReference type="ARBA" id="ARBA00061399"/>
    </source>
</evidence>
<comment type="similarity">
    <text evidence="10 13">In the N-terminal section; belongs to the UvrB family.</text>
</comment>
<dbReference type="InterPro" id="IPR014001">
    <property type="entry name" value="Helicase_ATP-bd"/>
</dbReference>
<dbReference type="Gene3D" id="3.40.50.300">
    <property type="entry name" value="P-loop containing nucleotide triphosphate hydrolases"/>
    <property type="match status" value="2"/>
</dbReference>
<evidence type="ECO:0000256" key="2">
    <source>
        <dbReference type="ARBA" id="ARBA00022490"/>
    </source>
</evidence>
<evidence type="ECO:0000313" key="17">
    <source>
        <dbReference type="Proteomes" id="UP000005753"/>
    </source>
</evidence>
<evidence type="ECO:0000259" key="15">
    <source>
        <dbReference type="PROSITE" id="PS51194"/>
    </source>
</evidence>
<evidence type="ECO:0000256" key="5">
    <source>
        <dbReference type="ARBA" id="ARBA00022801"/>
    </source>
</evidence>
<dbReference type="Pfam" id="PF00270">
    <property type="entry name" value="DEAD"/>
    <property type="match status" value="1"/>
</dbReference>
<dbReference type="Proteomes" id="UP000005753">
    <property type="component" value="Chromosome"/>
</dbReference>
<dbReference type="SMART" id="SM00982">
    <property type="entry name" value="TRCF"/>
    <property type="match status" value="1"/>
</dbReference>
<keyword evidence="6" id="KW-0347">Helicase</keyword>
<evidence type="ECO:0000256" key="8">
    <source>
        <dbReference type="ARBA" id="ARBA00023125"/>
    </source>
</evidence>
<evidence type="ECO:0000259" key="14">
    <source>
        <dbReference type="PROSITE" id="PS51192"/>
    </source>
</evidence>
<dbReference type="FunFam" id="3.40.50.300:FF:000546">
    <property type="entry name" value="Transcription-repair-coupling factor"/>
    <property type="match status" value="1"/>
</dbReference>
<dbReference type="EMBL" id="CM001487">
    <property type="protein sequence ID" value="EIM57107.1"/>
    <property type="molecule type" value="Genomic_DNA"/>
</dbReference>
<dbReference type="InterPro" id="IPR036101">
    <property type="entry name" value="CarD-like/TRCF_RID_sf"/>
</dbReference>
<dbReference type="InterPro" id="IPR041471">
    <property type="entry name" value="UvrB_inter"/>
</dbReference>
<feature type="domain" description="Helicase C-terminal" evidence="15">
    <location>
        <begin position="765"/>
        <end position="931"/>
    </location>
</feature>
<evidence type="ECO:0000256" key="12">
    <source>
        <dbReference type="ARBA" id="ARBA00070128"/>
    </source>
</evidence>
<dbReference type="InterPro" id="IPR027417">
    <property type="entry name" value="P-loop_NTPase"/>
</dbReference>
<organism evidence="16 17">
    <name type="scientific">Eubacterium cellulosolvens (strain ATCC 43171 / JCM 9499 / 6)</name>
    <name type="common">Cillobacterium cellulosolvens</name>
    <dbReference type="NCBI Taxonomy" id="633697"/>
    <lineage>
        <taxon>Bacteria</taxon>
        <taxon>Bacillati</taxon>
        <taxon>Bacillota</taxon>
        <taxon>Clostridia</taxon>
        <taxon>Eubacteriales</taxon>
        <taxon>Eubacteriaceae</taxon>
        <taxon>Eubacterium</taxon>
    </lineage>
</organism>
<protein>
    <recommendedName>
        <fullName evidence="12 13">Transcription-repair-coupling factor</fullName>
        <shortName evidence="13">TRCF</shortName>
        <ecNumber evidence="13">3.6.4.-</ecNumber>
    </recommendedName>
</protein>
<dbReference type="SMART" id="SM01058">
    <property type="entry name" value="CarD_TRCF"/>
    <property type="match status" value="1"/>
</dbReference>
<dbReference type="HAMAP" id="MF_00969">
    <property type="entry name" value="TRCF"/>
    <property type="match status" value="1"/>
</dbReference>
<keyword evidence="7 13" id="KW-0067">ATP-binding</keyword>
<dbReference type="CDD" id="cd17991">
    <property type="entry name" value="DEXHc_TRCF"/>
    <property type="match status" value="1"/>
</dbReference>
<dbReference type="Pfam" id="PF00271">
    <property type="entry name" value="Helicase_C"/>
    <property type="match status" value="1"/>
</dbReference>
<dbReference type="InterPro" id="IPR004576">
    <property type="entry name" value="Mfd"/>
</dbReference>
<comment type="function">
    <text evidence="13">Couples transcription and DNA repair by recognizing RNA polymerase (RNAP) stalled at DNA lesions. Mediates ATP-dependent release of RNAP and its truncated transcript from the DNA, and recruitment of nucleotide excision repair machinery to the damaged site.</text>
</comment>
<dbReference type="NCBIfam" id="TIGR00580">
    <property type="entry name" value="mfd"/>
    <property type="match status" value="1"/>
</dbReference>
<dbReference type="Pfam" id="PF17757">
    <property type="entry name" value="UvrB_inter"/>
    <property type="match status" value="1"/>
</dbReference>
<evidence type="ECO:0000256" key="1">
    <source>
        <dbReference type="ARBA" id="ARBA00004496"/>
    </source>
</evidence>
<evidence type="ECO:0000256" key="9">
    <source>
        <dbReference type="ARBA" id="ARBA00023204"/>
    </source>
</evidence>
<comment type="similarity">
    <text evidence="11 13">In the C-terminal section; belongs to the helicase family. RecG subfamily.</text>
</comment>
<dbReference type="HOGENOM" id="CLU_005122_1_3_9"/>
<feature type="domain" description="Helicase ATP-binding" evidence="14">
    <location>
        <begin position="595"/>
        <end position="756"/>
    </location>
</feature>
<dbReference type="SUPFAM" id="SSF143517">
    <property type="entry name" value="TRCF domain-like"/>
    <property type="match status" value="1"/>
</dbReference>
<dbReference type="AlphaFoldDB" id="I5ATI4"/>
<sequence>MKKALIQPLAEVNGYEELKERILSGEGFAEVSGCLDSQKAHMAAALALEAPAALLVAENERKAREIYEDFRLFDPEVMYYPRRDLIFYQADISGNLLTRQRMQVIKALMEQKKVTVITSTGGCMDRLLPLRVLEKYTLKLSAGTEIPLSDLAEKLTSMGYERVVQVESAGQFAIRGDIVDIYSLTEELPWRIEFWDDLVDGIRCFDPESQRSVENLEEIMIYPATEEPGFDRDMPEKQKTDYLRSLTNTFPDYFPRGTVCFLDEPARLLDNAKAVSDEFIEAMKHRLGEGSILPQEAERMINEEVLAYNFSRRCVVALDLMEQHHLPFKVDSRLAVSARSVNSYNKQFPLLVKDLTTWKKRGCRVVLICASRTRGTRLAEELRGEGLNAFFTEDEERELMPGEIMVTRGNVRRGFEYPMQQYVLITESDIFGSEQRKKRKTSAKTKSGDRIRDFSELSVGDYVVHENHGLGVYRGIEKITVDHVVKDYVKIEYADGGSLFVQATQLDVLQKYSGGEGHKPKLNKLGGAEWHKTKSRVRGAVKDIARDLVALYAAREQAKGYCYGEDTVWQREFEEMFPFEETEDQLQAIADTKRDMESSRVMDRLVCGDVGYGKTEIAIRAAFKAVQENKQVVLLCPTTILAQQHFTTFVQRMKDYPVQIDMLSRFRTAAQQKKTIEAVRTGTVDILIGTHRVLSKDVKYKDLGLLIVDEEQRFGVTHKEKIKQLKQNVDVLTLTATPIPRTLHMSMIGIRDMSVLEEPPMDRLPIQTYVMEYDEEMIREALSRELARDGQAFVVYNRVKGIAEMTDRIRNLLPDAVVEYAHGKMKETELEQLMYRFINGEIDVLVATTIIETGMDISNVNTMVICDADRLGLSQLYQLRGRVGRSNRNSYAFLMYKKDKMLKEDAEKRLHAIREFTELGSGVKIAKRDLEIRGAGNLLGAEQSGHMGAVGYDLYAKMLGEAVREAKGIEPEADFETTIGLPVDAYIPASYIRNEHQKLEIYKRIAAIEDKDGAEEMIDELLDRFGEPPKAVQNLISVAMLKMMAHKVYVSEVKLTGNEVKISMYEKAGIQVAAIPDLLNMEKYRNRLEFRAAGKPHFLYRLKNPGERKAAEILSRMTELCADMVNLL</sequence>
<keyword evidence="4 13" id="KW-0227">DNA damage</keyword>
<dbReference type="InterPro" id="IPR001650">
    <property type="entry name" value="Helicase_C-like"/>
</dbReference>
<evidence type="ECO:0000256" key="7">
    <source>
        <dbReference type="ARBA" id="ARBA00022840"/>
    </source>
</evidence>